<reference evidence="9 10" key="1">
    <citation type="journal article" date="2013" name="Int. J. Syst. Evol. Microbiol.">
        <title>Kordia antarctica sp. nov., isolated from Antarctic seawater.</title>
        <authorList>
            <person name="Baek K."/>
            <person name="Choi A."/>
            <person name="Kang I."/>
            <person name="Lee K."/>
            <person name="Cho J.C."/>
        </authorList>
    </citation>
    <scope>NUCLEOTIDE SEQUENCE [LARGE SCALE GENOMIC DNA]</scope>
    <source>
        <strain evidence="9 10">IMCC3317</strain>
    </source>
</reference>
<dbReference type="GO" id="GO:0004252">
    <property type="term" value="F:serine-type endopeptidase activity"/>
    <property type="evidence" value="ECO:0007669"/>
    <property type="project" value="InterPro"/>
</dbReference>
<dbReference type="PANTHER" id="PTHR43731:SF14">
    <property type="entry name" value="PRESENILIN-ASSOCIATED RHOMBOID-LIKE PROTEIN, MITOCHONDRIAL"/>
    <property type="match status" value="1"/>
</dbReference>
<dbReference type="Pfam" id="PF01694">
    <property type="entry name" value="Rhomboid"/>
    <property type="match status" value="2"/>
</dbReference>
<dbReference type="EMBL" id="CP019288">
    <property type="protein sequence ID" value="QHI39006.1"/>
    <property type="molecule type" value="Genomic_DNA"/>
</dbReference>
<keyword evidence="10" id="KW-1185">Reference proteome</keyword>
<dbReference type="EC" id="3.4.21.105" evidence="9"/>
<feature type="domain" description="Peptidase S54 rhomboid" evidence="8">
    <location>
        <begin position="150"/>
        <end position="244"/>
    </location>
</feature>
<dbReference type="KEGG" id="kan:IMCC3317_44060"/>
<comment type="subcellular location">
    <subcellularLocation>
        <location evidence="1">Membrane</location>
        <topology evidence="1">Multi-pass membrane protein</topology>
    </subcellularLocation>
</comment>
<protein>
    <submittedName>
        <fullName evidence="9">Rhomboid protease AarA</fullName>
        <ecNumber evidence="9">3.4.21.105</ecNumber>
    </submittedName>
</protein>
<feature type="transmembrane region" description="Helical" evidence="7">
    <location>
        <begin position="90"/>
        <end position="111"/>
    </location>
</feature>
<dbReference type="InterPro" id="IPR050925">
    <property type="entry name" value="Rhomboid_protease_S54"/>
</dbReference>
<evidence type="ECO:0000256" key="1">
    <source>
        <dbReference type="ARBA" id="ARBA00004141"/>
    </source>
</evidence>
<keyword evidence="6 7" id="KW-0472">Membrane</keyword>
<feature type="transmembrane region" description="Helical" evidence="7">
    <location>
        <begin position="225"/>
        <end position="244"/>
    </location>
</feature>
<feature type="transmembrane region" description="Helical" evidence="7">
    <location>
        <begin position="56"/>
        <end position="78"/>
    </location>
</feature>
<comment type="similarity">
    <text evidence="2">Belongs to the peptidase S54 family.</text>
</comment>
<feature type="domain" description="Peptidase S54 rhomboid" evidence="8">
    <location>
        <begin position="49"/>
        <end position="111"/>
    </location>
</feature>
<evidence type="ECO:0000313" key="10">
    <source>
        <dbReference type="Proteomes" id="UP000464657"/>
    </source>
</evidence>
<dbReference type="InterPro" id="IPR022764">
    <property type="entry name" value="Peptidase_S54_rhomboid_dom"/>
</dbReference>
<gene>
    <name evidence="9" type="primary">aarA</name>
    <name evidence="9" type="ORF">IMCC3317_44060</name>
</gene>
<dbReference type="Proteomes" id="UP000464657">
    <property type="component" value="Chromosome"/>
</dbReference>
<feature type="transmembrane region" description="Helical" evidence="7">
    <location>
        <begin position="159"/>
        <end position="178"/>
    </location>
</feature>
<dbReference type="SUPFAM" id="SSF144091">
    <property type="entry name" value="Rhomboid-like"/>
    <property type="match status" value="1"/>
</dbReference>
<dbReference type="RefSeq" id="WP_174805962.1">
    <property type="nucleotide sequence ID" value="NZ_CP019288.1"/>
</dbReference>
<evidence type="ECO:0000313" key="9">
    <source>
        <dbReference type="EMBL" id="QHI39006.1"/>
    </source>
</evidence>
<evidence type="ECO:0000256" key="2">
    <source>
        <dbReference type="ARBA" id="ARBA00009045"/>
    </source>
</evidence>
<proteinExistence type="inferred from homology"/>
<evidence type="ECO:0000256" key="6">
    <source>
        <dbReference type="ARBA" id="ARBA00023136"/>
    </source>
</evidence>
<accession>A0A7L4ZSB6</accession>
<keyword evidence="3 7" id="KW-0812">Transmembrane</keyword>
<evidence type="ECO:0000256" key="7">
    <source>
        <dbReference type="SAM" id="Phobius"/>
    </source>
</evidence>
<feature type="transmembrane region" description="Helical" evidence="7">
    <location>
        <begin position="199"/>
        <end position="219"/>
    </location>
</feature>
<sequence length="255" mass="28425">MMRITETVKHLIIINVLLWLTTVILGMKANIDLNNILALHFPENESFGFWQPITSMFMHSVASPAHLLFNMIGLWMFGSALEERWGKIKFLSFYMITGVGAGLVHTLVNYYGVYSNIGVLVEAGFNQTEILSVLKEGKYIISWESLLTPSQFTQLMSSFNSHAVGASGALYGVLVAFGMLYPNMELMMMFIPIPIKAKYFIPGLLVIDFIGGITGGLSLFGGGNIAHFAHLGGALFGFLLMLYFNKTQFNKNRWN</sequence>
<evidence type="ECO:0000256" key="3">
    <source>
        <dbReference type="ARBA" id="ARBA00022692"/>
    </source>
</evidence>
<keyword evidence="9" id="KW-0645">Protease</keyword>
<keyword evidence="5 7" id="KW-1133">Transmembrane helix</keyword>
<evidence type="ECO:0000256" key="5">
    <source>
        <dbReference type="ARBA" id="ARBA00022989"/>
    </source>
</evidence>
<organism evidence="9 10">
    <name type="scientific">Kordia antarctica</name>
    <dbReference type="NCBI Taxonomy" id="1218801"/>
    <lineage>
        <taxon>Bacteria</taxon>
        <taxon>Pseudomonadati</taxon>
        <taxon>Bacteroidota</taxon>
        <taxon>Flavobacteriia</taxon>
        <taxon>Flavobacteriales</taxon>
        <taxon>Flavobacteriaceae</taxon>
        <taxon>Kordia</taxon>
    </lineage>
</organism>
<dbReference type="AlphaFoldDB" id="A0A7L4ZSB6"/>
<evidence type="ECO:0000256" key="4">
    <source>
        <dbReference type="ARBA" id="ARBA00022801"/>
    </source>
</evidence>
<dbReference type="GO" id="GO:0006508">
    <property type="term" value="P:proteolysis"/>
    <property type="evidence" value="ECO:0007669"/>
    <property type="project" value="UniProtKB-KW"/>
</dbReference>
<dbReference type="PANTHER" id="PTHR43731">
    <property type="entry name" value="RHOMBOID PROTEASE"/>
    <property type="match status" value="1"/>
</dbReference>
<evidence type="ECO:0000259" key="8">
    <source>
        <dbReference type="Pfam" id="PF01694"/>
    </source>
</evidence>
<name>A0A7L4ZSB6_9FLAO</name>
<feature type="transmembrane region" description="Helical" evidence="7">
    <location>
        <begin position="12"/>
        <end position="31"/>
    </location>
</feature>
<keyword evidence="4 9" id="KW-0378">Hydrolase</keyword>
<dbReference type="GO" id="GO:0016020">
    <property type="term" value="C:membrane"/>
    <property type="evidence" value="ECO:0007669"/>
    <property type="project" value="UniProtKB-SubCell"/>
</dbReference>
<dbReference type="Gene3D" id="1.20.1540.10">
    <property type="entry name" value="Rhomboid-like"/>
    <property type="match status" value="1"/>
</dbReference>
<dbReference type="InterPro" id="IPR035952">
    <property type="entry name" value="Rhomboid-like_sf"/>
</dbReference>